<evidence type="ECO:0000313" key="2">
    <source>
        <dbReference type="EMBL" id="CAF5107593.1"/>
    </source>
</evidence>
<dbReference type="EMBL" id="CAJOBI010252830">
    <property type="protein sequence ID" value="CAF5107593.1"/>
    <property type="molecule type" value="Genomic_DNA"/>
</dbReference>
<evidence type="ECO:0000313" key="1">
    <source>
        <dbReference type="EMBL" id="CAF4948271.1"/>
    </source>
</evidence>
<feature type="non-terminal residue" evidence="3">
    <location>
        <position position="43"/>
    </location>
</feature>
<accession>A0A8S3FG40</accession>
<organism evidence="3 4">
    <name type="scientific">Rotaria magnacalcarata</name>
    <dbReference type="NCBI Taxonomy" id="392030"/>
    <lineage>
        <taxon>Eukaryota</taxon>
        <taxon>Metazoa</taxon>
        <taxon>Spiralia</taxon>
        <taxon>Gnathifera</taxon>
        <taxon>Rotifera</taxon>
        <taxon>Eurotatoria</taxon>
        <taxon>Bdelloidea</taxon>
        <taxon>Philodinida</taxon>
        <taxon>Philodinidae</taxon>
        <taxon>Rotaria</taxon>
    </lineage>
</organism>
<comment type="caution">
    <text evidence="3">The sequence shown here is derived from an EMBL/GenBank/DDBJ whole genome shotgun (WGS) entry which is preliminary data.</text>
</comment>
<dbReference type="EMBL" id="CAJOBH010184509">
    <property type="protein sequence ID" value="CAF4948271.1"/>
    <property type="molecule type" value="Genomic_DNA"/>
</dbReference>
<protein>
    <submittedName>
        <fullName evidence="3">Uncharacterized protein</fullName>
    </submittedName>
</protein>
<sequence>MNPPINQYESTLSSVLILSEDEQLDRIELTDVASNSVFWENPP</sequence>
<name>A0A8S3FG40_9BILA</name>
<evidence type="ECO:0000313" key="4">
    <source>
        <dbReference type="Proteomes" id="UP000681720"/>
    </source>
</evidence>
<reference evidence="3" key="1">
    <citation type="submission" date="2021-02" db="EMBL/GenBank/DDBJ databases">
        <authorList>
            <person name="Nowell W R."/>
        </authorList>
    </citation>
    <scope>NUCLEOTIDE SEQUENCE</scope>
</reference>
<dbReference type="Proteomes" id="UP000681967">
    <property type="component" value="Unassembled WGS sequence"/>
</dbReference>
<dbReference type="AlphaFoldDB" id="A0A8S3FG40"/>
<gene>
    <name evidence="1" type="ORF">BYL167_LOCUS53885</name>
    <name evidence="3" type="ORF">GIL414_LOCUS63560</name>
    <name evidence="2" type="ORF">SMN809_LOCUS61955</name>
</gene>
<dbReference type="EMBL" id="CAJOBJ010264954">
    <property type="protein sequence ID" value="CAF5121370.1"/>
    <property type="molecule type" value="Genomic_DNA"/>
</dbReference>
<dbReference type="Proteomes" id="UP000681720">
    <property type="component" value="Unassembled WGS sequence"/>
</dbReference>
<dbReference type="Proteomes" id="UP000676336">
    <property type="component" value="Unassembled WGS sequence"/>
</dbReference>
<proteinExistence type="predicted"/>
<evidence type="ECO:0000313" key="3">
    <source>
        <dbReference type="EMBL" id="CAF5121370.1"/>
    </source>
</evidence>